<feature type="transmembrane region" description="Helical" evidence="1">
    <location>
        <begin position="157"/>
        <end position="176"/>
    </location>
</feature>
<comment type="caution">
    <text evidence="2">The sequence shown here is derived from an EMBL/GenBank/DDBJ whole genome shotgun (WGS) entry which is preliminary data.</text>
</comment>
<evidence type="ECO:0000256" key="1">
    <source>
        <dbReference type="SAM" id="Phobius"/>
    </source>
</evidence>
<keyword evidence="1" id="KW-1133">Transmembrane helix</keyword>
<dbReference type="AlphaFoldDB" id="A0A830FYT8"/>
<reference evidence="3" key="3">
    <citation type="submission" date="2021-03" db="EMBL/GenBank/DDBJ databases">
        <title>Genomic Encyclopedia of Type Strains, Phase IV (KMG-IV): sequencing the most valuable type-strain genomes for metagenomic binning, comparative biology and taxonomic classification.</title>
        <authorList>
            <person name="Goeker M."/>
        </authorList>
    </citation>
    <scope>NUCLEOTIDE SEQUENCE</scope>
    <source>
        <strain evidence="3">DSM 22443</strain>
    </source>
</reference>
<proteinExistence type="predicted"/>
<name>A0A830FYT8_9EURY</name>
<feature type="transmembrane region" description="Helical" evidence="1">
    <location>
        <begin position="21"/>
        <end position="39"/>
    </location>
</feature>
<keyword evidence="4" id="KW-1185">Reference proteome</keyword>
<feature type="transmembrane region" description="Helical" evidence="1">
    <location>
        <begin position="45"/>
        <end position="62"/>
    </location>
</feature>
<organism evidence="2 4">
    <name type="scientific">Halarchaeum rubridurum</name>
    <dbReference type="NCBI Taxonomy" id="489911"/>
    <lineage>
        <taxon>Archaea</taxon>
        <taxon>Methanobacteriati</taxon>
        <taxon>Methanobacteriota</taxon>
        <taxon>Stenosarchaea group</taxon>
        <taxon>Halobacteria</taxon>
        <taxon>Halobacteriales</taxon>
        <taxon>Halobacteriaceae</taxon>
    </lineage>
</organism>
<reference evidence="2" key="2">
    <citation type="submission" date="2020-09" db="EMBL/GenBank/DDBJ databases">
        <authorList>
            <person name="Sun Q."/>
            <person name="Ohkuma M."/>
        </authorList>
    </citation>
    <scope>NUCLEOTIDE SEQUENCE</scope>
    <source>
        <strain evidence="2">JCM 16108</strain>
    </source>
</reference>
<dbReference type="EMBL" id="BMOO01000003">
    <property type="protein sequence ID" value="GGM63981.1"/>
    <property type="molecule type" value="Genomic_DNA"/>
</dbReference>
<sequence>MSIGGDGVLSSATSTFDLYDFFSMLLPGVAFLIGMFPFAPSEMPLGTFETLLVLIVVGYILGRAIHSAAESLDPHLGEPSHRAEFDRLIRTRSPSEISEETLDAYYTAAQEQFDYMDLPDDRTDVEDGDLKTLYVHTRALIHRDGQGRSRTFQAIYAFYRSVTLVAVLLAVVYFIYGMGRYFGAWVVIGAYTSHLGALQLPFAFFQLGAEAATMLTYLTFHDAKGDYRTYFLQYLIVDFLIILGIREGVRPPAQ</sequence>
<dbReference type="RefSeq" id="WP_188871035.1">
    <property type="nucleotide sequence ID" value="NZ_BMOO01000003.1"/>
</dbReference>
<reference evidence="2" key="1">
    <citation type="journal article" date="2014" name="Int. J. Syst. Evol. Microbiol.">
        <title>Complete genome sequence of Corynebacterium casei LMG S-19264T (=DSM 44701T), isolated from a smear-ripened cheese.</title>
        <authorList>
            <consortium name="US DOE Joint Genome Institute (JGI-PGF)"/>
            <person name="Walter F."/>
            <person name="Albersmeier A."/>
            <person name="Kalinowski J."/>
            <person name="Ruckert C."/>
        </authorList>
    </citation>
    <scope>NUCLEOTIDE SEQUENCE</scope>
    <source>
        <strain evidence="2">JCM 16108</strain>
    </source>
</reference>
<gene>
    <name evidence="2" type="ORF">GCM10009017_12580</name>
    <name evidence="3" type="ORF">J2752_000486</name>
</gene>
<evidence type="ECO:0000313" key="4">
    <source>
        <dbReference type="Proteomes" id="UP000614609"/>
    </source>
</evidence>
<dbReference type="Proteomes" id="UP000765891">
    <property type="component" value="Unassembled WGS sequence"/>
</dbReference>
<dbReference type="OrthoDB" id="275704at2157"/>
<dbReference type="EMBL" id="JAGGKO010000001">
    <property type="protein sequence ID" value="MBP1953605.1"/>
    <property type="molecule type" value="Genomic_DNA"/>
</dbReference>
<dbReference type="Proteomes" id="UP000614609">
    <property type="component" value="Unassembled WGS sequence"/>
</dbReference>
<accession>A0A830FYT8</accession>
<evidence type="ECO:0000313" key="2">
    <source>
        <dbReference type="EMBL" id="GGM63981.1"/>
    </source>
</evidence>
<keyword evidence="1" id="KW-0472">Membrane</keyword>
<keyword evidence="1" id="KW-0812">Transmembrane</keyword>
<evidence type="ECO:0000313" key="3">
    <source>
        <dbReference type="EMBL" id="MBP1953605.1"/>
    </source>
</evidence>
<protein>
    <submittedName>
        <fullName evidence="2">Uncharacterized protein</fullName>
    </submittedName>
</protein>